<protein>
    <recommendedName>
        <fullName evidence="1">CxC2-like cysteine cluster KDZ transposase-associated domain-containing protein</fullName>
    </recommendedName>
</protein>
<sequence>MNNLKSRTTELVATLGRRVGEIMGNSSELEVLKDGRVETELLHKASRLLITKEIKDENSKYEINRTALTIAHAMVNPMNVDWDVNRYRDKVKLSPPNRDGSATAQPERLKKYFPEAVLGKISVPTTVVDRHGNIIVRLVDPLVTSQSYTSEKVQQWLAALRTSEVLWNAITATVAPDLFQAGVTAFSEIIQEISMQSWIIPLEQWSMSQGGCSSTLLVLGSIGNGWRGKDTWKEADVSFVYEDSDSEAEPASLSKQKHHKNIEDHGLVEYDREVHGDFWTGGLKDIQRKTKLTLQTQNDFLREYLPWRHEYLSVLLKLEQLIKDGQYEDCGGEEGFIRCLSCSGEHAWCPSCAIKAHQYHPFHNLQLWNGKFYESTTLQNQGYIMYLGHGGDPCPNLSQQPNPSPWSDLGAMEDTFWSGEGDYETQLGVSNLVIMHSTGVYSHHVSWCQCPGAEKDRHLHLLKAKLFPASITRPQLAFTFDVLDNFLIDALECKTSAMSFYQKLRHFTNNAFPDKIPDRYYELMRVSRIRRDLVNRKRFGFEHETDRSPGPGDLALYCPACPQPGINLPPSWKDSYDEYVELLTIANLAHFLSQHMKMKTPDNDASLADGMRYMVTEGPYQTHVTESVEEREPMFKEAISELLGLGQQHVLGMDVLFLMQWLTFKRENVRQMNMDYFICNAVKYPSGDIGSALIIYDVACQWSIHFHEWVDQSYHLSLPLSIKILPAIGKFHLSAHKLLCFPRFSLNFITGAGHINGEILETLWAPFNKISPTARSMTLAHRKEVLDDHMRDSNWKKLVGIVKLLLKKYRRAVQGVSDIQGPYEELTKSLDLANVQEWKKAAEQAAHDRGTLLDIYQLKMDKDRTGSVAWLIEGINIENAQDALRASIRQLPEHPTASQRTVIEEKRQKLMSRINKFNNAAMVMTNGMELEGGEEMPQDDPELCLEEADGDNFLSIEDTEGGSILDLEGEADSPAEVAEVWMPSWAASDTIMDDVIMALRQEELKLRKGQANDCLEKLRQALGDRSVVFREKIHSNKSIHHQGTRSKKELLTITLSINKQARGYRRSRAAMQRLGAGSDTLSLYQPLKAQDLRVSKEVTEENRHGQGSDTLTWFWRINNAENNQKNQWMDELSWFRTQEARWRARADESTKDGHKAYAEKQASIWAKFSAEGLKSFQGKFIVTH</sequence>
<dbReference type="AlphaFoldDB" id="A0A9P6ZG37"/>
<keyword evidence="3" id="KW-1185">Reference proteome</keyword>
<dbReference type="Proteomes" id="UP000714275">
    <property type="component" value="Unassembled WGS sequence"/>
</dbReference>
<accession>A0A9P6ZG37</accession>
<feature type="domain" description="CxC2-like cysteine cluster KDZ transposase-associated" evidence="1">
    <location>
        <begin position="428"/>
        <end position="511"/>
    </location>
</feature>
<dbReference type="OrthoDB" id="3192989at2759"/>
<evidence type="ECO:0000313" key="3">
    <source>
        <dbReference type="Proteomes" id="UP000714275"/>
    </source>
</evidence>
<dbReference type="InterPro" id="IPR040521">
    <property type="entry name" value="KDZ"/>
</dbReference>
<dbReference type="EMBL" id="JABBWD010000124">
    <property type="protein sequence ID" value="KAG1764500.1"/>
    <property type="molecule type" value="Genomic_DNA"/>
</dbReference>
<dbReference type="Pfam" id="PF18758">
    <property type="entry name" value="KDZ"/>
    <property type="match status" value="1"/>
</dbReference>
<proteinExistence type="predicted"/>
<dbReference type="InterPro" id="IPR041457">
    <property type="entry name" value="CxC2_KDZ-assoc"/>
</dbReference>
<name>A0A9P6ZG37_9AGAM</name>
<organism evidence="2 3">
    <name type="scientific">Suillus placidus</name>
    <dbReference type="NCBI Taxonomy" id="48579"/>
    <lineage>
        <taxon>Eukaryota</taxon>
        <taxon>Fungi</taxon>
        <taxon>Dikarya</taxon>
        <taxon>Basidiomycota</taxon>
        <taxon>Agaricomycotina</taxon>
        <taxon>Agaricomycetes</taxon>
        <taxon>Agaricomycetidae</taxon>
        <taxon>Boletales</taxon>
        <taxon>Suillineae</taxon>
        <taxon>Suillaceae</taxon>
        <taxon>Suillus</taxon>
    </lineage>
</organism>
<gene>
    <name evidence="2" type="ORF">EV702DRAFT_1051329</name>
</gene>
<reference evidence="2" key="1">
    <citation type="journal article" date="2020" name="New Phytol.">
        <title>Comparative genomics reveals dynamic genome evolution in host specialist ectomycorrhizal fungi.</title>
        <authorList>
            <person name="Lofgren L.A."/>
            <person name="Nguyen N.H."/>
            <person name="Vilgalys R."/>
            <person name="Ruytinx J."/>
            <person name="Liao H.L."/>
            <person name="Branco S."/>
            <person name="Kuo A."/>
            <person name="LaButti K."/>
            <person name="Lipzen A."/>
            <person name="Andreopoulos W."/>
            <person name="Pangilinan J."/>
            <person name="Riley R."/>
            <person name="Hundley H."/>
            <person name="Na H."/>
            <person name="Barry K."/>
            <person name="Grigoriev I.V."/>
            <person name="Stajich J.E."/>
            <person name="Kennedy P.G."/>
        </authorList>
    </citation>
    <scope>NUCLEOTIDE SEQUENCE</scope>
    <source>
        <strain evidence="2">DOB743</strain>
    </source>
</reference>
<evidence type="ECO:0000259" key="1">
    <source>
        <dbReference type="Pfam" id="PF18803"/>
    </source>
</evidence>
<comment type="caution">
    <text evidence="2">The sequence shown here is derived from an EMBL/GenBank/DDBJ whole genome shotgun (WGS) entry which is preliminary data.</text>
</comment>
<evidence type="ECO:0000313" key="2">
    <source>
        <dbReference type="EMBL" id="KAG1764500.1"/>
    </source>
</evidence>
<dbReference type="Pfam" id="PF18803">
    <property type="entry name" value="CxC2"/>
    <property type="match status" value="1"/>
</dbReference>